<dbReference type="SUPFAM" id="SSF55816">
    <property type="entry name" value="5'-nucleotidase (syn. UDP-sugar hydrolase), C-terminal domain"/>
    <property type="match status" value="1"/>
</dbReference>
<dbReference type="EMBL" id="BMLN01000004">
    <property type="protein sequence ID" value="GGN98039.1"/>
    <property type="molecule type" value="Genomic_DNA"/>
</dbReference>
<dbReference type="InterPro" id="IPR008334">
    <property type="entry name" value="5'-Nucleotdase_C"/>
</dbReference>
<dbReference type="PANTHER" id="PTHR11575:SF24">
    <property type="entry name" value="5'-NUCLEOTIDASE"/>
    <property type="match status" value="1"/>
</dbReference>
<dbReference type="InterPro" id="IPR036907">
    <property type="entry name" value="5'-Nucleotdase_C_sf"/>
</dbReference>
<sequence length="716" mass="76163">MKRSKAKKNIRVVLAAAVLVSSLSPMLGSRSAQAAETAASNGFELRILHTNDTHAHLDNVARRVTAINTERNDHTLLLDAGDVFSGTLYFNQYGGLADLYFMNQLKYDAMVFGNHEFDKGPAGLAPFIKDAKFPFVSSNIDFSADKDLSGFASTTIGEPAADGKIYPAIIKEINGEKVGIIGLTTSDTIALSSPGDTIQFKDAVESAQKTVDQLTAKGVNKIIALTHLGYSEDMELAKGVKGIDIIVGGHSHTKLDEPTVYDGGDAPVVIVQTGEYDKNLGKLDAKFDDEGVLTEWKGQLISLDAQNEDESYVIKSDEASAAKLKEYSAKLEELKTTVIGKTSVALDGERNSIRKMETNLGNLIADGMRAKVESIVELGDAKDYITIQNAGGIRASIPAGDITLGHLLTTMPYGNNLSALKMTGEEIKAALENGVSGVETGEGRFPQVSGMKFTYDSTRPGEQIDSVTGNVTQEGSRVTDIQILGENGTYTPIDPNAYYIVATNSYIAAGGDFYRSMEAAKEDGRFYELNLVDYEVFREHLDSLGTVTLKTEGRITDAPGSADEAPAGEMPSASVFSDIAGNANAAAIEAAHAAGFVNGYANGTFRPAASVTRAEFVTMLGRAVGAEGDASQHSYTDSVPAWAASYISGLEAQDLLGSFKNEVFNSQQAVTNAEAIELIALAAKVEPSTIQTSGTAQAQIKRGELVSLIVKHLIQG</sequence>
<dbReference type="InterPro" id="IPR001119">
    <property type="entry name" value="SLH_dom"/>
</dbReference>
<dbReference type="Pfam" id="PF00149">
    <property type="entry name" value="Metallophos"/>
    <property type="match status" value="1"/>
</dbReference>
<reference evidence="5" key="1">
    <citation type="journal article" date="2019" name="Int. J. Syst. Evol. Microbiol.">
        <title>The Global Catalogue of Microorganisms (GCM) 10K type strain sequencing project: providing services to taxonomists for standard genome sequencing and annotation.</title>
        <authorList>
            <consortium name="The Broad Institute Genomics Platform"/>
            <consortium name="The Broad Institute Genome Sequencing Center for Infectious Disease"/>
            <person name="Wu L."/>
            <person name="Ma J."/>
        </authorList>
    </citation>
    <scope>NUCLEOTIDE SEQUENCE [LARGE SCALE GENOMIC DNA]</scope>
    <source>
        <strain evidence="5">CGMCC 1.6964</strain>
    </source>
</reference>
<dbReference type="Pfam" id="PF00395">
    <property type="entry name" value="SLH"/>
    <property type="match status" value="1"/>
</dbReference>
<evidence type="ECO:0000256" key="1">
    <source>
        <dbReference type="ARBA" id="ARBA00022729"/>
    </source>
</evidence>
<evidence type="ECO:0000256" key="2">
    <source>
        <dbReference type="RuleBase" id="RU362119"/>
    </source>
</evidence>
<dbReference type="RefSeq" id="WP_018977192.1">
    <property type="nucleotide sequence ID" value="NZ_BMLN01000004.1"/>
</dbReference>
<dbReference type="Proteomes" id="UP000606653">
    <property type="component" value="Unassembled WGS sequence"/>
</dbReference>
<dbReference type="InterPro" id="IPR004843">
    <property type="entry name" value="Calcineurin-like_PHP"/>
</dbReference>
<dbReference type="PRINTS" id="PR01607">
    <property type="entry name" value="APYRASEFAMLY"/>
</dbReference>
<feature type="signal peptide" evidence="2">
    <location>
        <begin position="1"/>
        <end position="34"/>
    </location>
</feature>
<evidence type="ECO:0000313" key="4">
    <source>
        <dbReference type="EMBL" id="GGN98039.1"/>
    </source>
</evidence>
<dbReference type="SUPFAM" id="SSF56300">
    <property type="entry name" value="Metallo-dependent phosphatases"/>
    <property type="match status" value="1"/>
</dbReference>
<keyword evidence="5" id="KW-1185">Reference proteome</keyword>
<keyword evidence="2" id="KW-0547">Nucleotide-binding</keyword>
<feature type="chain" id="PRO_5045001347" description="SLH domain-containing protein" evidence="2">
    <location>
        <begin position="35"/>
        <end position="716"/>
    </location>
</feature>
<gene>
    <name evidence="4" type="ORF">GCM10010969_16610</name>
</gene>
<organism evidence="4 5">
    <name type="scientific">Saccharibacillus kuerlensis</name>
    <dbReference type="NCBI Taxonomy" id="459527"/>
    <lineage>
        <taxon>Bacteria</taxon>
        <taxon>Bacillati</taxon>
        <taxon>Bacillota</taxon>
        <taxon>Bacilli</taxon>
        <taxon>Bacillales</taxon>
        <taxon>Paenibacillaceae</taxon>
        <taxon>Saccharibacillus</taxon>
    </lineage>
</organism>
<comment type="caution">
    <text evidence="4">The sequence shown here is derived from an EMBL/GenBank/DDBJ whole genome shotgun (WGS) entry which is preliminary data.</text>
</comment>
<proteinExistence type="inferred from homology"/>
<accession>A0ABQ2L0F2</accession>
<dbReference type="Gene3D" id="3.60.21.10">
    <property type="match status" value="1"/>
</dbReference>
<evidence type="ECO:0000259" key="3">
    <source>
        <dbReference type="PROSITE" id="PS51272"/>
    </source>
</evidence>
<keyword evidence="2" id="KW-0378">Hydrolase</keyword>
<dbReference type="PROSITE" id="PS00785">
    <property type="entry name" value="5_NUCLEOTIDASE_1"/>
    <property type="match status" value="1"/>
</dbReference>
<dbReference type="Gene3D" id="3.90.780.10">
    <property type="entry name" value="5'-Nucleotidase, C-terminal domain"/>
    <property type="match status" value="1"/>
</dbReference>
<keyword evidence="1 2" id="KW-0732">Signal</keyword>
<dbReference type="PROSITE" id="PS51272">
    <property type="entry name" value="SLH"/>
    <property type="match status" value="1"/>
</dbReference>
<dbReference type="InterPro" id="IPR006179">
    <property type="entry name" value="5_nucleotidase/apyrase"/>
</dbReference>
<dbReference type="InterPro" id="IPR029052">
    <property type="entry name" value="Metallo-depent_PP-like"/>
</dbReference>
<dbReference type="PANTHER" id="PTHR11575">
    <property type="entry name" value="5'-NUCLEOTIDASE-RELATED"/>
    <property type="match status" value="1"/>
</dbReference>
<dbReference type="Pfam" id="PF02872">
    <property type="entry name" value="5_nucleotid_C"/>
    <property type="match status" value="1"/>
</dbReference>
<evidence type="ECO:0000313" key="5">
    <source>
        <dbReference type="Proteomes" id="UP000606653"/>
    </source>
</evidence>
<dbReference type="InterPro" id="IPR006146">
    <property type="entry name" value="5'-Nucleotdase_CS"/>
</dbReference>
<protein>
    <recommendedName>
        <fullName evidence="3">SLH domain-containing protein</fullName>
    </recommendedName>
</protein>
<feature type="domain" description="SLH" evidence="3">
    <location>
        <begin position="571"/>
        <end position="634"/>
    </location>
</feature>
<name>A0ABQ2L0F2_9BACL</name>
<comment type="similarity">
    <text evidence="2">Belongs to the 5'-nucleotidase family.</text>
</comment>